<dbReference type="Pfam" id="PF14464">
    <property type="entry name" value="Prok-JAB"/>
    <property type="match status" value="1"/>
</dbReference>
<dbReference type="Gene3D" id="3.40.140.10">
    <property type="entry name" value="Cytidine Deaminase, domain 2"/>
    <property type="match status" value="1"/>
</dbReference>
<dbReference type="CDD" id="cd08070">
    <property type="entry name" value="MPN_like"/>
    <property type="match status" value="1"/>
</dbReference>
<keyword evidence="4" id="KW-0862">Zinc</keyword>
<dbReference type="PANTHER" id="PTHR34858:SF1">
    <property type="entry name" value="CYSO-CYSTEINE PEPTIDASE"/>
    <property type="match status" value="1"/>
</dbReference>
<accession>A0ABS6RXU0</accession>
<evidence type="ECO:0000313" key="8">
    <source>
        <dbReference type="Proteomes" id="UP001196980"/>
    </source>
</evidence>
<dbReference type="InterPro" id="IPR000555">
    <property type="entry name" value="JAMM/MPN+_dom"/>
</dbReference>
<keyword evidence="8" id="KW-1185">Reference proteome</keyword>
<proteinExistence type="predicted"/>
<dbReference type="SMART" id="SM00232">
    <property type="entry name" value="JAB_MPN"/>
    <property type="match status" value="1"/>
</dbReference>
<dbReference type="Proteomes" id="UP001196980">
    <property type="component" value="Unassembled WGS sequence"/>
</dbReference>
<dbReference type="InterPro" id="IPR051929">
    <property type="entry name" value="VirAsm_ModProt"/>
</dbReference>
<dbReference type="EMBL" id="JABXWD010000103">
    <property type="protein sequence ID" value="MBV6341396.1"/>
    <property type="molecule type" value="Genomic_DNA"/>
</dbReference>
<keyword evidence="1" id="KW-0645">Protease</keyword>
<comment type="caution">
    <text evidence="7">The sequence shown here is derived from an EMBL/GenBank/DDBJ whole genome shotgun (WGS) entry which is preliminary data.</text>
</comment>
<evidence type="ECO:0000256" key="1">
    <source>
        <dbReference type="ARBA" id="ARBA00022670"/>
    </source>
</evidence>
<evidence type="ECO:0000256" key="4">
    <source>
        <dbReference type="ARBA" id="ARBA00022833"/>
    </source>
</evidence>
<evidence type="ECO:0000256" key="2">
    <source>
        <dbReference type="ARBA" id="ARBA00022723"/>
    </source>
</evidence>
<name>A0ABS6RXU0_9BACT</name>
<sequence>MRLNKETLQFIHNHAMQAYPDECCGIITGTSNHQTPHACQNIQDLLHHQDPIRYPRTARTAYTIDPKEADRVISQALQNGQNVLAFYHSHPDHDAYFSEEDVEAQTVFGEPQWPQALQVVVSVRLAMVNATKAYRWDDVDRDFKEADIL</sequence>
<keyword evidence="3" id="KW-0378">Hydrolase</keyword>
<gene>
    <name evidence="7" type="ORF">HWQ67_07345</name>
</gene>
<organism evidence="7 8">
    <name type="scientific">Candidatus Magnetobacterium casense</name>
    <dbReference type="NCBI Taxonomy" id="1455061"/>
    <lineage>
        <taxon>Bacteria</taxon>
        <taxon>Pseudomonadati</taxon>
        <taxon>Nitrospirota</taxon>
        <taxon>Thermodesulfovibrionia</taxon>
        <taxon>Thermodesulfovibrionales</taxon>
        <taxon>Candidatus Magnetobacteriaceae</taxon>
        <taxon>Candidatus Magnetobacterium</taxon>
    </lineage>
</organism>
<keyword evidence="5" id="KW-0482">Metalloprotease</keyword>
<dbReference type="RefSeq" id="WP_218252032.1">
    <property type="nucleotide sequence ID" value="NZ_JABXWD010000103.1"/>
</dbReference>
<dbReference type="PANTHER" id="PTHR34858">
    <property type="entry name" value="CYSO-CYSTEINE PEPTIDASE"/>
    <property type="match status" value="1"/>
</dbReference>
<evidence type="ECO:0000256" key="3">
    <source>
        <dbReference type="ARBA" id="ARBA00022801"/>
    </source>
</evidence>
<evidence type="ECO:0000256" key="5">
    <source>
        <dbReference type="ARBA" id="ARBA00023049"/>
    </source>
</evidence>
<dbReference type="InterPro" id="IPR037518">
    <property type="entry name" value="MPN"/>
</dbReference>
<dbReference type="SUPFAM" id="SSF102712">
    <property type="entry name" value="JAB1/MPN domain"/>
    <property type="match status" value="1"/>
</dbReference>
<protein>
    <submittedName>
        <fullName evidence="7">M67 family metallopeptidase</fullName>
    </submittedName>
</protein>
<feature type="domain" description="MPN" evidence="6">
    <location>
        <begin position="1"/>
        <end position="140"/>
    </location>
</feature>
<keyword evidence="2" id="KW-0479">Metal-binding</keyword>
<dbReference type="InterPro" id="IPR028090">
    <property type="entry name" value="JAB_dom_prok"/>
</dbReference>
<dbReference type="PROSITE" id="PS50249">
    <property type="entry name" value="MPN"/>
    <property type="match status" value="1"/>
</dbReference>
<evidence type="ECO:0000313" key="7">
    <source>
        <dbReference type="EMBL" id="MBV6341396.1"/>
    </source>
</evidence>
<evidence type="ECO:0000259" key="6">
    <source>
        <dbReference type="PROSITE" id="PS50249"/>
    </source>
</evidence>
<reference evidence="7 8" key="1">
    <citation type="journal article" date="2020" name="J Geophys Res Biogeosci">
        <title>Magnetotaxis as an Adaptation to Enable Bacterial Shuttling of Microbial Sulfur and Sulfur Cycling Across Aquatic Oxic#Anoxic Interfaces.</title>
        <authorList>
            <person name="Li J."/>
            <person name="Liu P."/>
            <person name="Wang J."/>
            <person name="Roberts A.P."/>
            <person name="Pan Y."/>
        </authorList>
    </citation>
    <scope>NUCLEOTIDE SEQUENCE [LARGE SCALE GENOMIC DNA]</scope>
    <source>
        <strain evidence="7 8">MYR-1_YQ</strain>
    </source>
</reference>